<dbReference type="Gene3D" id="2.80.10.50">
    <property type="match status" value="3"/>
</dbReference>
<keyword evidence="1" id="KW-0732">Signal</keyword>
<evidence type="ECO:0000313" key="4">
    <source>
        <dbReference type="Proteomes" id="UP001595839"/>
    </source>
</evidence>
<evidence type="ECO:0000259" key="2">
    <source>
        <dbReference type="SMART" id="SM00458"/>
    </source>
</evidence>
<reference evidence="4" key="1">
    <citation type="journal article" date="2019" name="Int. J. Syst. Evol. Microbiol.">
        <title>The Global Catalogue of Microorganisms (GCM) 10K type strain sequencing project: providing services to taxonomists for standard genome sequencing and annotation.</title>
        <authorList>
            <consortium name="The Broad Institute Genomics Platform"/>
            <consortium name="The Broad Institute Genome Sequencing Center for Infectious Disease"/>
            <person name="Wu L."/>
            <person name="Ma J."/>
        </authorList>
    </citation>
    <scope>NUCLEOTIDE SEQUENCE [LARGE SCALE GENOMIC DNA]</scope>
    <source>
        <strain evidence="4">CGMCC 4.7177</strain>
    </source>
</reference>
<comment type="caution">
    <text evidence="3">The sequence shown here is derived from an EMBL/GenBank/DDBJ whole genome shotgun (WGS) entry which is preliminary data.</text>
</comment>
<dbReference type="InterPro" id="IPR035992">
    <property type="entry name" value="Ricin_B-like_lectins"/>
</dbReference>
<evidence type="ECO:0000256" key="1">
    <source>
        <dbReference type="SAM" id="SignalP"/>
    </source>
</evidence>
<proteinExistence type="predicted"/>
<dbReference type="RefSeq" id="WP_381163967.1">
    <property type="nucleotide sequence ID" value="NZ_JBHSFK010000014.1"/>
</dbReference>
<dbReference type="CDD" id="cd00161">
    <property type="entry name" value="beta-trefoil_Ricin-like"/>
    <property type="match status" value="1"/>
</dbReference>
<gene>
    <name evidence="3" type="ORF">ACFPIH_23005</name>
</gene>
<dbReference type="PROSITE" id="PS50231">
    <property type="entry name" value="RICIN_B_LECTIN"/>
    <property type="match status" value="1"/>
</dbReference>
<name>A0ABV9AR21_9ACTN</name>
<dbReference type="SUPFAM" id="SSF50370">
    <property type="entry name" value="Ricin B-like lectins"/>
    <property type="match status" value="1"/>
</dbReference>
<evidence type="ECO:0000313" key="3">
    <source>
        <dbReference type="EMBL" id="MFC4502364.1"/>
    </source>
</evidence>
<sequence>MRKRILFAVLGASSAIGLVTAGTASAGGTDTASAAPRVVDVTSVSQIPTAQDGAKDGAGGQVGINAIYRLTMTNNEGGQCLDGDADTIGTNGTQVQLWGCHGGTNQTWLWAPAAGKPVGYYTIQNSRGNQCLDGDLTAIPANGAKAQLWACNGWNNQTWVWHGATLTNLEGGQCLDGDLTAIPANGAKAQLWACNGWNNQNWTLH</sequence>
<feature type="domain" description="Ricin B lectin" evidence="2">
    <location>
        <begin position="68"/>
        <end position="205"/>
    </location>
</feature>
<accession>A0ABV9AR21</accession>
<dbReference type="EMBL" id="JBHSFK010000014">
    <property type="protein sequence ID" value="MFC4502364.1"/>
    <property type="molecule type" value="Genomic_DNA"/>
</dbReference>
<keyword evidence="4" id="KW-1185">Reference proteome</keyword>
<feature type="chain" id="PRO_5046831470" evidence="1">
    <location>
        <begin position="27"/>
        <end position="205"/>
    </location>
</feature>
<dbReference type="InterPro" id="IPR000772">
    <property type="entry name" value="Ricin_B_lectin"/>
</dbReference>
<dbReference type="SMART" id="SM00458">
    <property type="entry name" value="RICIN"/>
    <property type="match status" value="1"/>
</dbReference>
<dbReference type="Pfam" id="PF00652">
    <property type="entry name" value="Ricin_B_lectin"/>
    <property type="match status" value="1"/>
</dbReference>
<protein>
    <submittedName>
        <fullName evidence="3">RICIN domain-containing protein</fullName>
    </submittedName>
</protein>
<organism evidence="3 4">
    <name type="scientific">Streptomyces vulcanius</name>
    <dbReference type="NCBI Taxonomy" id="1441876"/>
    <lineage>
        <taxon>Bacteria</taxon>
        <taxon>Bacillati</taxon>
        <taxon>Actinomycetota</taxon>
        <taxon>Actinomycetes</taxon>
        <taxon>Kitasatosporales</taxon>
        <taxon>Streptomycetaceae</taxon>
        <taxon>Streptomyces</taxon>
    </lineage>
</organism>
<feature type="signal peptide" evidence="1">
    <location>
        <begin position="1"/>
        <end position="26"/>
    </location>
</feature>
<dbReference type="Proteomes" id="UP001595839">
    <property type="component" value="Unassembled WGS sequence"/>
</dbReference>